<dbReference type="InterPro" id="IPR043128">
    <property type="entry name" value="Rev_trsase/Diguanyl_cyclase"/>
</dbReference>
<dbReference type="PROSITE" id="PS50887">
    <property type="entry name" value="GGDEF"/>
    <property type="match status" value="1"/>
</dbReference>
<evidence type="ECO:0000313" key="2">
    <source>
        <dbReference type="EMBL" id="MBW7461009.1"/>
    </source>
</evidence>
<name>A0ABS7CJG6_9BACL</name>
<organism evidence="2 3">
    <name type="scientific">Paenibacillus sepulcri</name>
    <dbReference type="NCBI Taxonomy" id="359917"/>
    <lineage>
        <taxon>Bacteria</taxon>
        <taxon>Bacillati</taxon>
        <taxon>Bacillota</taxon>
        <taxon>Bacilli</taxon>
        <taxon>Bacillales</taxon>
        <taxon>Paenibacillaceae</taxon>
        <taxon>Paenibacillus</taxon>
    </lineage>
</organism>
<feature type="non-terminal residue" evidence="2">
    <location>
        <position position="1"/>
    </location>
</feature>
<protein>
    <submittedName>
        <fullName evidence="2">Diguanylate cyclase</fullName>
        <ecNumber evidence="2">2.7.7.65</ecNumber>
    </submittedName>
</protein>
<dbReference type="Gene3D" id="3.30.70.270">
    <property type="match status" value="1"/>
</dbReference>
<dbReference type="PANTHER" id="PTHR45138:SF9">
    <property type="entry name" value="DIGUANYLATE CYCLASE DGCM-RELATED"/>
    <property type="match status" value="1"/>
</dbReference>
<dbReference type="GO" id="GO:0052621">
    <property type="term" value="F:diguanylate cyclase activity"/>
    <property type="evidence" value="ECO:0007669"/>
    <property type="project" value="UniProtKB-EC"/>
</dbReference>
<dbReference type="Pfam" id="PF00990">
    <property type="entry name" value="GGDEF"/>
    <property type="match status" value="1"/>
</dbReference>
<keyword evidence="2" id="KW-0808">Transferase</keyword>
<dbReference type="InterPro" id="IPR050469">
    <property type="entry name" value="Diguanylate_Cyclase"/>
</dbReference>
<keyword evidence="3" id="KW-1185">Reference proteome</keyword>
<dbReference type="EC" id="2.7.7.65" evidence="2"/>
<keyword evidence="2" id="KW-0548">Nucleotidyltransferase</keyword>
<dbReference type="Proteomes" id="UP001519887">
    <property type="component" value="Unassembled WGS sequence"/>
</dbReference>
<evidence type="ECO:0000259" key="1">
    <source>
        <dbReference type="PROSITE" id="PS50887"/>
    </source>
</evidence>
<dbReference type="InterPro" id="IPR000160">
    <property type="entry name" value="GGDEF_dom"/>
</dbReference>
<feature type="domain" description="GGDEF" evidence="1">
    <location>
        <begin position="1"/>
        <end position="59"/>
    </location>
</feature>
<evidence type="ECO:0000313" key="3">
    <source>
        <dbReference type="Proteomes" id="UP001519887"/>
    </source>
</evidence>
<accession>A0ABS7CJG6</accession>
<dbReference type="PANTHER" id="PTHR45138">
    <property type="entry name" value="REGULATORY COMPONENTS OF SENSORY TRANSDUCTION SYSTEM"/>
    <property type="match status" value="1"/>
</dbReference>
<sequence length="59" mass="6730">ERIRSRVEMLTDPSVTVSCGLSEWVFEDDLVSVESLFYRADMALYEAKNNGRNRVFVGA</sequence>
<comment type="caution">
    <text evidence="2">The sequence shown here is derived from an EMBL/GenBank/DDBJ whole genome shotgun (WGS) entry which is preliminary data.</text>
</comment>
<reference evidence="2 3" key="1">
    <citation type="submission" date="2021-07" db="EMBL/GenBank/DDBJ databases">
        <title>Paenibacillus radiodurans sp. nov., isolated from the southeastern edge of Tengger Desert.</title>
        <authorList>
            <person name="Zhang G."/>
        </authorList>
    </citation>
    <scope>NUCLEOTIDE SEQUENCE [LARGE SCALE GENOMIC DNA]</scope>
    <source>
        <strain evidence="2 3">CCM 7311</strain>
    </source>
</reference>
<gene>
    <name evidence="2" type="ORF">K0U00_43830</name>
</gene>
<dbReference type="SUPFAM" id="SSF55073">
    <property type="entry name" value="Nucleotide cyclase"/>
    <property type="match status" value="1"/>
</dbReference>
<dbReference type="InterPro" id="IPR029787">
    <property type="entry name" value="Nucleotide_cyclase"/>
</dbReference>
<proteinExistence type="predicted"/>
<dbReference type="EMBL" id="JAHZIK010002619">
    <property type="protein sequence ID" value="MBW7461009.1"/>
    <property type="molecule type" value="Genomic_DNA"/>
</dbReference>